<comment type="caution">
    <text evidence="2">The sequence shown here is derived from an EMBL/GenBank/DDBJ whole genome shotgun (WGS) entry which is preliminary data.</text>
</comment>
<organism evidence="2">
    <name type="scientific">Tanacetum cinerariifolium</name>
    <name type="common">Dalmatian daisy</name>
    <name type="synonym">Chrysanthemum cinerariifolium</name>
    <dbReference type="NCBI Taxonomy" id="118510"/>
    <lineage>
        <taxon>Eukaryota</taxon>
        <taxon>Viridiplantae</taxon>
        <taxon>Streptophyta</taxon>
        <taxon>Embryophyta</taxon>
        <taxon>Tracheophyta</taxon>
        <taxon>Spermatophyta</taxon>
        <taxon>Magnoliopsida</taxon>
        <taxon>eudicotyledons</taxon>
        <taxon>Gunneridae</taxon>
        <taxon>Pentapetalae</taxon>
        <taxon>asterids</taxon>
        <taxon>campanulids</taxon>
        <taxon>Asterales</taxon>
        <taxon>Asteraceae</taxon>
        <taxon>Asteroideae</taxon>
        <taxon>Anthemideae</taxon>
        <taxon>Anthemidinae</taxon>
        <taxon>Tanacetum</taxon>
    </lineage>
</organism>
<accession>A0A699SZI4</accession>
<feature type="non-terminal residue" evidence="2">
    <location>
        <position position="62"/>
    </location>
</feature>
<dbReference type="EMBL" id="BKCJ011204217">
    <property type="protein sequence ID" value="GFD03337.1"/>
    <property type="molecule type" value="Genomic_DNA"/>
</dbReference>
<proteinExistence type="predicted"/>
<sequence>MRTNISFSRNPANYRLYHALTEALIEDENAMDKGVADTVQDHKRKHDNGDDYDDEGPSAGPN</sequence>
<name>A0A699SZI4_TANCI</name>
<feature type="compositionally biased region" description="Basic and acidic residues" evidence="1">
    <location>
        <begin position="32"/>
        <end position="41"/>
    </location>
</feature>
<evidence type="ECO:0000313" key="2">
    <source>
        <dbReference type="EMBL" id="GFD03337.1"/>
    </source>
</evidence>
<dbReference type="AlphaFoldDB" id="A0A699SZI4"/>
<feature type="region of interest" description="Disordered" evidence="1">
    <location>
        <begin position="32"/>
        <end position="62"/>
    </location>
</feature>
<evidence type="ECO:0000256" key="1">
    <source>
        <dbReference type="SAM" id="MobiDB-lite"/>
    </source>
</evidence>
<protein>
    <submittedName>
        <fullName evidence="2">Uncharacterized protein</fullName>
    </submittedName>
</protein>
<reference evidence="2" key="1">
    <citation type="journal article" date="2019" name="Sci. Rep.">
        <title>Draft genome of Tanacetum cinerariifolium, the natural source of mosquito coil.</title>
        <authorList>
            <person name="Yamashiro T."/>
            <person name="Shiraishi A."/>
            <person name="Satake H."/>
            <person name="Nakayama K."/>
        </authorList>
    </citation>
    <scope>NUCLEOTIDE SEQUENCE</scope>
</reference>
<gene>
    <name evidence="2" type="ORF">Tci_875306</name>
</gene>